<dbReference type="InterPro" id="IPR036390">
    <property type="entry name" value="WH_DNA-bd_sf"/>
</dbReference>
<dbReference type="RefSeq" id="WP_126351670.1">
    <property type="nucleotide sequence ID" value="NZ_CP086380.1"/>
</dbReference>
<dbReference type="Proteomes" id="UP000277766">
    <property type="component" value="Unassembled WGS sequence"/>
</dbReference>
<dbReference type="InterPro" id="IPR036388">
    <property type="entry name" value="WH-like_DNA-bd_sf"/>
</dbReference>
<proteinExistence type="predicted"/>
<dbReference type="CDD" id="cd00090">
    <property type="entry name" value="HTH_ARSR"/>
    <property type="match status" value="1"/>
</dbReference>
<accession>A0A3S0I605</accession>
<gene>
    <name evidence="1" type="ORF">EJ104_05015</name>
</gene>
<dbReference type="Gene3D" id="1.10.10.10">
    <property type="entry name" value="Winged helix-like DNA-binding domain superfamily/Winged helix DNA-binding domain"/>
    <property type="match status" value="1"/>
</dbReference>
<dbReference type="SUPFAM" id="SSF46785">
    <property type="entry name" value="Winged helix' DNA-binding domain"/>
    <property type="match status" value="1"/>
</dbReference>
<evidence type="ECO:0000313" key="2">
    <source>
        <dbReference type="Proteomes" id="UP000277766"/>
    </source>
</evidence>
<name>A0A3S0I605_9DEIO</name>
<dbReference type="InterPro" id="IPR011991">
    <property type="entry name" value="ArsR-like_HTH"/>
</dbReference>
<keyword evidence="2" id="KW-1185">Reference proteome</keyword>
<dbReference type="OrthoDB" id="9981178at2"/>
<reference evidence="1 2" key="1">
    <citation type="submission" date="2018-12" db="EMBL/GenBank/DDBJ databases">
        <title>Deinococcus radiophilus ATCC 27603 genome sequencing and assembly.</title>
        <authorList>
            <person name="Maclea K.S."/>
            <person name="Maynard C.R."/>
        </authorList>
    </citation>
    <scope>NUCLEOTIDE SEQUENCE [LARGE SCALE GENOMIC DNA]</scope>
    <source>
        <strain evidence="1 2">ATCC 27603</strain>
    </source>
</reference>
<sequence length="136" mass="15587">MEARFSSRVVKTTEQGRLLLSDSFRPILSALWSGCHTISDIANRAGVDFNTAYYRVRQLESNGLVQVGSIVKRKGRGIKYHELTADSYKVPFSLTSHDTITDFVQKDFRTLERIIRYLHLPYPNPLQKNIAMTRPV</sequence>
<comment type="caution">
    <text evidence="1">The sequence shown here is derived from an EMBL/GenBank/DDBJ whole genome shotgun (WGS) entry which is preliminary data.</text>
</comment>
<dbReference type="Pfam" id="PF12840">
    <property type="entry name" value="HTH_20"/>
    <property type="match status" value="1"/>
</dbReference>
<dbReference type="AlphaFoldDB" id="A0A3S0I605"/>
<dbReference type="EMBL" id="RXPE01000007">
    <property type="protein sequence ID" value="RTR28278.1"/>
    <property type="molecule type" value="Genomic_DNA"/>
</dbReference>
<organism evidence="1 2">
    <name type="scientific">Deinococcus radiophilus</name>
    <dbReference type="NCBI Taxonomy" id="32062"/>
    <lineage>
        <taxon>Bacteria</taxon>
        <taxon>Thermotogati</taxon>
        <taxon>Deinococcota</taxon>
        <taxon>Deinococci</taxon>
        <taxon>Deinococcales</taxon>
        <taxon>Deinococcaceae</taxon>
        <taxon>Deinococcus</taxon>
    </lineage>
</organism>
<evidence type="ECO:0000313" key="1">
    <source>
        <dbReference type="EMBL" id="RTR28278.1"/>
    </source>
</evidence>
<protein>
    <submittedName>
        <fullName evidence="1">ArsR family transcriptional regulator</fullName>
    </submittedName>
</protein>